<dbReference type="EMBL" id="VUOC01000004">
    <property type="protein sequence ID" value="KAA2239683.1"/>
    <property type="molecule type" value="Genomic_DNA"/>
</dbReference>
<dbReference type="RefSeq" id="WP_149840861.1">
    <property type="nucleotide sequence ID" value="NZ_VUOC01000004.1"/>
</dbReference>
<dbReference type="InterPro" id="IPR011664">
    <property type="entry name" value="Abi_system_AbiD/AbiF-like"/>
</dbReference>
<dbReference type="Pfam" id="PF07751">
    <property type="entry name" value="Abi_2"/>
    <property type="match status" value="1"/>
</dbReference>
<dbReference type="AlphaFoldDB" id="A0A5B2VJE6"/>
<evidence type="ECO:0000313" key="2">
    <source>
        <dbReference type="Proteomes" id="UP000324611"/>
    </source>
</evidence>
<gene>
    <name evidence="1" type="ORF">F0L74_26180</name>
</gene>
<name>A0A5B2VJE6_9BACT</name>
<accession>A0A5B2VJE6</accession>
<evidence type="ECO:0000313" key="1">
    <source>
        <dbReference type="EMBL" id="KAA2239683.1"/>
    </source>
</evidence>
<reference evidence="1 2" key="2">
    <citation type="submission" date="2019-09" db="EMBL/GenBank/DDBJ databases">
        <authorList>
            <person name="Jin C."/>
        </authorList>
    </citation>
    <scope>NUCLEOTIDE SEQUENCE [LARGE SCALE GENOMIC DNA]</scope>
    <source>
        <strain evidence="1 2">BN140078</strain>
    </source>
</reference>
<comment type="caution">
    <text evidence="1">The sequence shown here is derived from an EMBL/GenBank/DDBJ whole genome shotgun (WGS) entry which is preliminary data.</text>
</comment>
<sequence length="310" mass="36242">MAGYFFLSTPRKTMLKFTAPPLTISEQILLLKEKGLIIAEEENAARWLSHVSYFRLKNYTNKFKDAQTGNFVANSNFEQLIKLYLFDRNLKFILFDAIETIEVAIKTLLSNTMAQAHGAHWYMEREHFLPSFDFDEFMAIAEKEAADADELSVRQYRRRYNDPCLPPCWMIVELLSFGAISKMFQHLAARDVKLDICWKYALPDNIFGNWLHCITQLRNRCAHHGRIVYRSMAKTIILPSRSKHRFLAAAEEIDLNSLYATLCCMQHLILKIQPTSLFKTNLITLINNNPHINYDHMGFTPHWRDEAIWK</sequence>
<protein>
    <submittedName>
        <fullName evidence="1">Abi family protein</fullName>
    </submittedName>
</protein>
<organism evidence="1 2">
    <name type="scientific">Chitinophaga agrisoli</name>
    <dbReference type="NCBI Taxonomy" id="2607653"/>
    <lineage>
        <taxon>Bacteria</taxon>
        <taxon>Pseudomonadati</taxon>
        <taxon>Bacteroidota</taxon>
        <taxon>Chitinophagia</taxon>
        <taxon>Chitinophagales</taxon>
        <taxon>Chitinophagaceae</taxon>
        <taxon>Chitinophaga</taxon>
    </lineage>
</organism>
<reference evidence="1 2" key="1">
    <citation type="submission" date="2019-09" db="EMBL/GenBank/DDBJ databases">
        <title>Chitinophaga ginsengihumi sp. nov., isolated from soil of ginseng rhizosphere.</title>
        <authorList>
            <person name="Lee J."/>
        </authorList>
    </citation>
    <scope>NUCLEOTIDE SEQUENCE [LARGE SCALE GENOMIC DNA]</scope>
    <source>
        <strain evidence="1 2">BN140078</strain>
    </source>
</reference>
<dbReference type="Proteomes" id="UP000324611">
    <property type="component" value="Unassembled WGS sequence"/>
</dbReference>
<proteinExistence type="predicted"/>
<keyword evidence="2" id="KW-1185">Reference proteome</keyword>